<sequence length="638" mass="69270">MASTASAIKITSVLAAEPLISTKCCTNCVCNTIVNYSNATKIISVLYPSGTAHFYTADGQKIISHECGCTSNVASIDPNGVYIAYGVADDSQLLVTFADSQLDTVSIGGHSQHWKATIRYKNGSTLIGLEWIDGNRLAVISSAGISMFRISAHAEPVHDSSIALKVNRYLYHAPSRRILVFSDRFSQSVATILVDNITGKLTKAKKLSFSLPEPTNEGSTTLDGSDSPELRLLVLGHDKVYIYVIEEAAQTVPRPVLLRHRVPGATHIMYVEQCIAVISEPHESVVLFDPRVTAALHGLDPRDEKLDVVEDTPMSLRSCLPVIPAMTAGPMTTAICPSTRPPTPGRRLLGPDLFHDAAAGTVCLVRLSLPAVLRHHIFSQLHVRVMFVLMRGPQRHGDIVDILSEAVDSHAPLHSVIAAIRSLMPLRHTELKSPPPPSRPAAALASPLAKLVSPQTTLGRAMKAVVTSPSYAQPPVPARPRLSDAGQVIISKLVGRLSRNTTQDPAYLLSVVVVIISSMVRHGLPVRHEVMRQLTELLVRSGRFYQLHQFVQHGLIPSSETSAITIGSTADRWDMALVVARDMLGRGKLYEALVSFTAMGCQDVPKADRASRLYGVKELSKAGVEADLTDQKYQHWVL</sequence>
<name>A0A8J6EAZ6_9EUKA</name>
<dbReference type="InterPro" id="IPR040371">
    <property type="entry name" value="RMC1"/>
</dbReference>
<feature type="chain" id="PRO_5035155258" evidence="1">
    <location>
        <begin position="16"/>
        <end position="638"/>
    </location>
</feature>
<dbReference type="GO" id="GO:0035658">
    <property type="term" value="C:Mon1-Ccz1 complex"/>
    <property type="evidence" value="ECO:0007669"/>
    <property type="project" value="InterPro"/>
</dbReference>
<organism evidence="3 4">
    <name type="scientific">Carpediemonas membranifera</name>
    <dbReference type="NCBI Taxonomy" id="201153"/>
    <lineage>
        <taxon>Eukaryota</taxon>
        <taxon>Metamonada</taxon>
        <taxon>Carpediemonas-like organisms</taxon>
        <taxon>Carpediemonas</taxon>
    </lineage>
</organism>
<gene>
    <name evidence="3" type="ORF">J8273_2712</name>
</gene>
<evidence type="ECO:0000259" key="2">
    <source>
        <dbReference type="Pfam" id="PF07035"/>
    </source>
</evidence>
<dbReference type="Pfam" id="PF07035">
    <property type="entry name" value="RMC1_C"/>
    <property type="match status" value="1"/>
</dbReference>
<comment type="caution">
    <text evidence="3">The sequence shown here is derived from an EMBL/GenBank/DDBJ whole genome shotgun (WGS) entry which is preliminary data.</text>
</comment>
<dbReference type="GO" id="GO:0031902">
    <property type="term" value="C:late endosome membrane"/>
    <property type="evidence" value="ECO:0007669"/>
    <property type="project" value="TreeGrafter"/>
</dbReference>
<dbReference type="InterPro" id="IPR009755">
    <property type="entry name" value="RMC1_C"/>
</dbReference>
<evidence type="ECO:0000313" key="3">
    <source>
        <dbReference type="EMBL" id="KAG9395800.1"/>
    </source>
</evidence>
<protein>
    <submittedName>
        <fullName evidence="3">Colon cancer-associated protein Mic1-like</fullName>
    </submittedName>
</protein>
<dbReference type="PANTHER" id="PTHR12897">
    <property type="entry name" value="COLON CANCER-ASSOCIATED PROTEIN MIC1"/>
    <property type="match status" value="1"/>
</dbReference>
<keyword evidence="4" id="KW-1185">Reference proteome</keyword>
<evidence type="ECO:0000256" key="1">
    <source>
        <dbReference type="SAM" id="SignalP"/>
    </source>
</evidence>
<dbReference type="GO" id="GO:0010506">
    <property type="term" value="P:regulation of autophagy"/>
    <property type="evidence" value="ECO:0007669"/>
    <property type="project" value="InterPro"/>
</dbReference>
<accession>A0A8J6EAZ6</accession>
<dbReference type="Proteomes" id="UP000717585">
    <property type="component" value="Unassembled WGS sequence"/>
</dbReference>
<dbReference type="EMBL" id="JAHDYR010000008">
    <property type="protein sequence ID" value="KAG9395800.1"/>
    <property type="molecule type" value="Genomic_DNA"/>
</dbReference>
<dbReference type="GO" id="GO:0005765">
    <property type="term" value="C:lysosomal membrane"/>
    <property type="evidence" value="ECO:0007669"/>
    <property type="project" value="TreeGrafter"/>
</dbReference>
<feature type="signal peptide" evidence="1">
    <location>
        <begin position="1"/>
        <end position="15"/>
    </location>
</feature>
<feature type="domain" description="Mic1" evidence="2">
    <location>
        <begin position="495"/>
        <end position="594"/>
    </location>
</feature>
<reference evidence="3" key="1">
    <citation type="submission" date="2021-05" db="EMBL/GenBank/DDBJ databases">
        <title>A free-living protist that lacks canonical eukaryotic 1 DNA replication and segregation systems.</title>
        <authorList>
            <person name="Salas-Leiva D.E."/>
            <person name="Tromer E.C."/>
            <person name="Curtis B.A."/>
            <person name="Jerlstrom-Hultqvist J."/>
            <person name="Kolisko M."/>
            <person name="Yi Z."/>
            <person name="Salas-Leiva J.S."/>
            <person name="Gallot-Lavallee L."/>
            <person name="Kops G.J.P.L."/>
            <person name="Archibald J.M."/>
            <person name="Simpson A.G.B."/>
            <person name="Roger A.J."/>
        </authorList>
    </citation>
    <scope>NUCLEOTIDE SEQUENCE</scope>
    <source>
        <strain evidence="3">BICM</strain>
    </source>
</reference>
<proteinExistence type="predicted"/>
<dbReference type="PANTHER" id="PTHR12897:SF4">
    <property type="entry name" value="REGULATOR OF MON1-CCZ1 COMPLEX"/>
    <property type="match status" value="1"/>
</dbReference>
<dbReference type="OrthoDB" id="26384at2759"/>
<evidence type="ECO:0000313" key="4">
    <source>
        <dbReference type="Proteomes" id="UP000717585"/>
    </source>
</evidence>
<dbReference type="AlphaFoldDB" id="A0A8J6EAZ6"/>
<keyword evidence="1" id="KW-0732">Signal</keyword>
<dbReference type="SUPFAM" id="SSF82171">
    <property type="entry name" value="DPP6 N-terminal domain-like"/>
    <property type="match status" value="1"/>
</dbReference>